<dbReference type="GO" id="GO:0005737">
    <property type="term" value="C:cytoplasm"/>
    <property type="evidence" value="ECO:0007669"/>
    <property type="project" value="UniProtKB-ARBA"/>
</dbReference>
<dbReference type="InParanoid" id="E8N4N9"/>
<dbReference type="Proteomes" id="UP000008922">
    <property type="component" value="Chromosome"/>
</dbReference>
<name>E8N4N9_ANATU</name>
<dbReference type="SUPFAM" id="SSF75217">
    <property type="entry name" value="alpha/beta knot"/>
    <property type="match status" value="1"/>
</dbReference>
<dbReference type="PANTHER" id="PTHR43191">
    <property type="entry name" value="RRNA METHYLTRANSFERASE 3"/>
    <property type="match status" value="1"/>
</dbReference>
<dbReference type="Pfam" id="PF00588">
    <property type="entry name" value="SpoU_methylase"/>
    <property type="match status" value="1"/>
</dbReference>
<dbReference type="GO" id="GO:0032259">
    <property type="term" value="P:methylation"/>
    <property type="evidence" value="ECO:0007669"/>
    <property type="project" value="UniProtKB-KW"/>
</dbReference>
<evidence type="ECO:0000256" key="2">
    <source>
        <dbReference type="ARBA" id="ARBA00022603"/>
    </source>
</evidence>
<dbReference type="eggNOG" id="COG0566">
    <property type="taxonomic scope" value="Bacteria"/>
</dbReference>
<evidence type="ECO:0000313" key="5">
    <source>
        <dbReference type="EMBL" id="BAJ63403.1"/>
    </source>
</evidence>
<evidence type="ECO:0000256" key="1">
    <source>
        <dbReference type="ARBA" id="ARBA00007228"/>
    </source>
</evidence>
<protein>
    <submittedName>
        <fullName evidence="5">RNA methyltransferase</fullName>
    </submittedName>
</protein>
<dbReference type="CDD" id="cd18095">
    <property type="entry name" value="SpoU-like_rRNA-MTase"/>
    <property type="match status" value="1"/>
</dbReference>
<sequence length="271" mass="30168">MITSPANEQVKRIRRLQERKERERTGLFFLEGIRIVAEAAERGEAFETLIVSPDRLQSDFAWKLVENLRRNGTPILEVSSLVFERLSQKEGPQGIAAVVHQRWMPLGAVSVENGKPWVALDSVADPGNLGTILRTLDAVGGAGVILLDQSTDPYDPSCVRASMGALFDLHLVRTSFEQFRDWIKRQTGVALIGTSGAAKQDYHDFPYPSRLVLLMGSERLGLQPYHLELCDEVVRIPMVGRSDSLNLAVATAVVLYEIFNQQRQKSLGVMP</sequence>
<dbReference type="Gene3D" id="3.40.1280.10">
    <property type="match status" value="1"/>
</dbReference>
<dbReference type="SMART" id="SM00967">
    <property type="entry name" value="SpoU_sub_bind"/>
    <property type="match status" value="1"/>
</dbReference>
<dbReference type="RefSeq" id="WP_013559787.1">
    <property type="nucleotide sequence ID" value="NC_014960.1"/>
</dbReference>
<dbReference type="OrthoDB" id="9794400at2"/>
<dbReference type="GO" id="GO:0003723">
    <property type="term" value="F:RNA binding"/>
    <property type="evidence" value="ECO:0007669"/>
    <property type="project" value="InterPro"/>
</dbReference>
<dbReference type="KEGG" id="atm:ANT_13750"/>
<evidence type="ECO:0000256" key="3">
    <source>
        <dbReference type="ARBA" id="ARBA00022679"/>
    </source>
</evidence>
<keyword evidence="2 5" id="KW-0489">Methyltransferase</keyword>
<organism evidence="5 6">
    <name type="scientific">Anaerolinea thermophila (strain DSM 14523 / JCM 11388 / NBRC 100420 / UNI-1)</name>
    <dbReference type="NCBI Taxonomy" id="926569"/>
    <lineage>
        <taxon>Bacteria</taxon>
        <taxon>Bacillati</taxon>
        <taxon>Chloroflexota</taxon>
        <taxon>Anaerolineae</taxon>
        <taxon>Anaerolineales</taxon>
        <taxon>Anaerolineaceae</taxon>
        <taxon>Anaerolinea</taxon>
    </lineage>
</organism>
<keyword evidence="6" id="KW-1185">Reference proteome</keyword>
<dbReference type="Pfam" id="PF22435">
    <property type="entry name" value="MRM3-like_sub_bind"/>
    <property type="match status" value="1"/>
</dbReference>
<dbReference type="InterPro" id="IPR053888">
    <property type="entry name" value="MRM3-like_sub_bind"/>
</dbReference>
<dbReference type="InterPro" id="IPR001537">
    <property type="entry name" value="SpoU_MeTrfase"/>
</dbReference>
<dbReference type="GO" id="GO:0006396">
    <property type="term" value="P:RNA processing"/>
    <property type="evidence" value="ECO:0007669"/>
    <property type="project" value="InterPro"/>
</dbReference>
<dbReference type="InterPro" id="IPR029028">
    <property type="entry name" value="Alpha/beta_knot_MTases"/>
</dbReference>
<dbReference type="InterPro" id="IPR013123">
    <property type="entry name" value="SpoU_subst-bd"/>
</dbReference>
<dbReference type="InterPro" id="IPR029064">
    <property type="entry name" value="Ribosomal_eL30-like_sf"/>
</dbReference>
<dbReference type="FunCoup" id="E8N4N9">
    <property type="interactions" value="274"/>
</dbReference>
<gene>
    <name evidence="5" type="ordered locus">ANT_13750</name>
</gene>
<dbReference type="PANTHER" id="PTHR43191:SF2">
    <property type="entry name" value="RRNA METHYLTRANSFERASE 3, MITOCHONDRIAL"/>
    <property type="match status" value="1"/>
</dbReference>
<dbReference type="AlphaFoldDB" id="E8N4N9"/>
<dbReference type="Gene3D" id="3.30.1330.30">
    <property type="match status" value="1"/>
</dbReference>
<dbReference type="STRING" id="926569.ANT_13750"/>
<dbReference type="InterPro" id="IPR029026">
    <property type="entry name" value="tRNA_m1G_MTases_N"/>
</dbReference>
<dbReference type="EMBL" id="AP012029">
    <property type="protein sequence ID" value="BAJ63403.1"/>
    <property type="molecule type" value="Genomic_DNA"/>
</dbReference>
<comment type="similarity">
    <text evidence="1">Belongs to the class IV-like SAM-binding methyltransferase superfamily. RNA methyltransferase TrmH family.</text>
</comment>
<evidence type="ECO:0000313" key="6">
    <source>
        <dbReference type="Proteomes" id="UP000008922"/>
    </source>
</evidence>
<proteinExistence type="inferred from homology"/>
<reference evidence="5 6" key="1">
    <citation type="submission" date="2010-12" db="EMBL/GenBank/DDBJ databases">
        <title>Whole genome sequence of Anaerolinea thermophila UNI-1.</title>
        <authorList>
            <person name="Narita-Yamada S."/>
            <person name="Kishi E."/>
            <person name="Watanabe Y."/>
            <person name="Takasaki K."/>
            <person name="Ankai A."/>
            <person name="Oguchi A."/>
            <person name="Fukui S."/>
            <person name="Takahashi M."/>
            <person name="Yashiro I."/>
            <person name="Hosoyama A."/>
            <person name="Sekiguchi Y."/>
            <person name="Hanada S."/>
            <person name="Fujita N."/>
        </authorList>
    </citation>
    <scope>NUCLEOTIDE SEQUENCE [LARGE SCALE GENOMIC DNA]</scope>
    <source>
        <strain evidence="6">DSM 14523 / JCM 11388 / NBRC 100420 / UNI-1</strain>
    </source>
</reference>
<dbReference type="GO" id="GO:0008173">
    <property type="term" value="F:RNA methyltransferase activity"/>
    <property type="evidence" value="ECO:0007669"/>
    <property type="project" value="InterPro"/>
</dbReference>
<keyword evidence="3" id="KW-0808">Transferase</keyword>
<feature type="domain" description="RNA 2-O ribose methyltransferase substrate binding" evidence="4">
    <location>
        <begin position="29"/>
        <end position="105"/>
    </location>
</feature>
<dbReference type="SUPFAM" id="SSF55315">
    <property type="entry name" value="L30e-like"/>
    <property type="match status" value="1"/>
</dbReference>
<evidence type="ECO:0000259" key="4">
    <source>
        <dbReference type="SMART" id="SM00967"/>
    </source>
</evidence>
<accession>E8N4N9</accession>
<dbReference type="HOGENOM" id="CLU_021322_3_2_0"/>
<dbReference type="InterPro" id="IPR051259">
    <property type="entry name" value="rRNA_Methyltransferase"/>
</dbReference>